<dbReference type="InterPro" id="IPR015919">
    <property type="entry name" value="Cadherin-like_sf"/>
</dbReference>
<sequence>MVQLTVIKPKPIGRWFIDGLPFCLQLQTRVRFVWLFLLFLAPVLAQAQPVISSVSPLKGSVGTTVTITGNGFNAVAANNIVYFGAVKAVVKTASATSLTVTVPQGASMAPVSVSTNGLTSLGNQFFSPTFATCASVTSPGETTANDGISPFQQVPAITNVSSALQLDNKDLDGDGLPDIISFNRSGVSIFRNTSTGTTPTFAARELLDLPAGTSSHSHYGGVVTDIDGDGKPDIAFVNNTAGRLLVYRNQSTSGNISFSAATVFTGFSSPVGIAAGDFDSDGKPDLAVIGNNTVKPLQNTTAGVGNISFNASLAAFSTGNGPSNIVTADFDGDGNTDIAVSNSTSNTISFFRNNTVGSISFQASLVSTGSGPQGLAAGDLNGDGKTDLLVVNSVGNTLSVLTNNSNAGSISMSSASMAPLGGTTVAGMVALGDLDGDGKIDALAGSDGSNISVFKNTTTGSLITFNSTAVNIATGGSNQPMAVCIGDFNKDGQLDLADANAAAPQLDVYRNALGQVRIDKLSRTTGIKGQEVTITGANLSCITGVTVGGENTVYRIDNDVSVVFTAGNGNTGEVVVFTNGGSYVGPIFTFVTKPENLDYVTAADTTIKYGTTGWTRSPNLNDGGGGISYSITGGATTGISILTTTGQISWSDILPVGNYVIEVTATNSAGSTKANLTLHIVPDKPKDFSYLNAPYSSYFGEAKSSDKPDINWMGQQWTSPKKPFRITSPNPLPLDVTIDPNTGIISWGPNTPVDSYVFTVVAENDGGSVTTNVGVEVKAEAPTGGEYNNTPRIINYGEAGTATISKVNWHGVTGDYDIISTGLPPELAINATTGLITWTSTNPVPVGNYTVEVRAKNVAGPSVTTIVFQLTVLAGKPSDLLYTPQPFEAYYGTEDSCSKPTVNWHGDIGHYEMDPAIAGISITESTGRIVWTATLPVNTYTFNVKAVNKEGASDKFVFVLKIKPQAPTGLSYKDTTVQYGPSHKRPANALPDWHGEVKTIDLYSVSPAIAGITINSATGEILVPANTPVGVYTITVKAGNAGGDNNATFRLTIQANAPVLSYASPLTKSYGVADSTALPSVDWGGAPGSFLSVVASPAVTGLSFSNTGSGRVLWNNSLPVGSYTITVTAKNSGGTATASFVLNIVPRAPTNLVYASPVTGAYGVAAASAPPTVAWNGGTNRSFEVVGSLPTGFTLDPATGVISWPATLAIGPYSVTVRARNSVDVSNNATFTVNIKAGAPSGFKYDNDGDATMYGNTGASTPPQINWNGGAGTFALYDPSGTIPVASIKVNPATGVVSWLGDLPVKQYQFFVKATSSTGDELTAPFKLTVTAGPASGLNYNPDYANVVYGNAGASQKPAITWYGENGTFSITEPSPKPDGITVDNTENNEGIIRWSDDVPVGSYIIKVWASNSKGGTTALFTLNVAAGAPTDLVYSKVLETEDAGTAGTSVKPTVRWHGETGSFEIVNRASVPTGITIDNDGYILWDASVLAGTYPVQVRATNTKGSSNIVTVTIKLTIAKPTISYTPNFKDIKFGEAATSVKPSINWHGEVGDIGIANSDDIPAGISIDTDGTLHFPATIPVGTEVSIYVTVSNSAGQNSATYKIKVGVPPSNLVYSTIRYSVIRGTAGKSVIPTVNWNGLKGSFKISGEPAGVTVDPLPDGAPAGHGGQLTWSSAVAPGKYVIIAYAENTLGKSNEVTIDLEVLELPTAKISGGSTICAGISQTLKVELTGIAPWSITYTDGTTPVTINGITASPYDLTVSPTVTTTYELTEVSDAATENTALNETDKKTTVTVNSAVTALINNGDPISTCNGASLVLQASGAGTGGSYLWSNGQTTQSITVTADGDYTVTATDSKGCFGNSAVAKVALNTIPAPVLTKPSTTLICEGSTLSLTASGASTYQWYRNDVAINDATAAVYKAAQEGTYSVKGLSAAGCLGTAADKATLTFAKTPVAAFSFDTYCKDLPVNFNNTSTDVAGDAEYTWHFGDGAQSAQKNPVHTYTTAGTVMIILEAKSKSCPELKTTAPKTVTIETPEEAVKYEPMNALKNRASVLNGRSFGEKYAWTPATALSNSTVSNPSVTPQEEQLYKLSITTKAGCVTVDTQLVRIFSKAEIFVPKGFTPNGDGINDRLYPIAVGINQLHYFKVFNRWGILMYETQQAGSASSGGGWDGTLKGKKQPMDAYTWIAEGLDIDGQLVKISGSTVLMR</sequence>
<dbReference type="InterPro" id="IPR022409">
    <property type="entry name" value="PKD/Chitinase_dom"/>
</dbReference>
<dbReference type="SMART" id="SM00429">
    <property type="entry name" value="IPT"/>
    <property type="match status" value="1"/>
</dbReference>
<dbReference type="Pfam" id="PF18911">
    <property type="entry name" value="PKD_4"/>
    <property type="match status" value="1"/>
</dbReference>
<accession>A0A4Q1D8X2</accession>
<dbReference type="Gene3D" id="2.40.128.340">
    <property type="match status" value="1"/>
</dbReference>
<gene>
    <name evidence="3" type="ORF">ESB13_02270</name>
</gene>
<keyword evidence="4" id="KW-1185">Reference proteome</keyword>
<proteinExistence type="predicted"/>
<dbReference type="InterPro" id="IPR026341">
    <property type="entry name" value="T9SS_type_B"/>
</dbReference>
<organism evidence="3 4">
    <name type="scientific">Filimonas effusa</name>
    <dbReference type="NCBI Taxonomy" id="2508721"/>
    <lineage>
        <taxon>Bacteria</taxon>
        <taxon>Pseudomonadati</taxon>
        <taxon>Bacteroidota</taxon>
        <taxon>Chitinophagia</taxon>
        <taxon>Chitinophagales</taxon>
        <taxon>Chitinophagaceae</taxon>
        <taxon>Filimonas</taxon>
    </lineage>
</organism>
<dbReference type="InterPro" id="IPR028994">
    <property type="entry name" value="Integrin_alpha_N"/>
</dbReference>
<dbReference type="Gene3D" id="2.60.40.10">
    <property type="entry name" value="Immunoglobulins"/>
    <property type="match status" value="14"/>
</dbReference>
<dbReference type="SUPFAM" id="SSF81296">
    <property type="entry name" value="E set domains"/>
    <property type="match status" value="1"/>
</dbReference>
<dbReference type="OrthoDB" id="1110382at2"/>
<evidence type="ECO:0000256" key="1">
    <source>
        <dbReference type="ARBA" id="ARBA00022729"/>
    </source>
</evidence>
<dbReference type="InterPro" id="IPR035986">
    <property type="entry name" value="PKD_dom_sf"/>
</dbReference>
<dbReference type="Gene3D" id="2.130.10.130">
    <property type="entry name" value="Integrin alpha, N-terminal"/>
    <property type="match status" value="2"/>
</dbReference>
<dbReference type="SUPFAM" id="SSF49313">
    <property type="entry name" value="Cadherin-like"/>
    <property type="match status" value="1"/>
</dbReference>
<feature type="domain" description="PKD" evidence="2">
    <location>
        <begin position="1969"/>
        <end position="2015"/>
    </location>
</feature>
<dbReference type="InterPro" id="IPR002909">
    <property type="entry name" value="IPT_dom"/>
</dbReference>
<dbReference type="CDD" id="cd11304">
    <property type="entry name" value="Cadherin_repeat"/>
    <property type="match status" value="1"/>
</dbReference>
<comment type="caution">
    <text evidence="3">The sequence shown here is derived from an EMBL/GenBank/DDBJ whole genome shotgun (WGS) entry which is preliminary data.</text>
</comment>
<protein>
    <submittedName>
        <fullName evidence="3">T9SS type B sorting domain-containing protein</fullName>
    </submittedName>
</protein>
<dbReference type="InterPro" id="IPR013783">
    <property type="entry name" value="Ig-like_fold"/>
</dbReference>
<dbReference type="Pfam" id="PF01833">
    <property type="entry name" value="TIG"/>
    <property type="match status" value="2"/>
</dbReference>
<evidence type="ECO:0000313" key="3">
    <source>
        <dbReference type="EMBL" id="RXK85660.1"/>
    </source>
</evidence>
<dbReference type="SUPFAM" id="SSF49299">
    <property type="entry name" value="PKD domain"/>
    <property type="match status" value="1"/>
</dbReference>
<dbReference type="Pfam" id="PF13517">
    <property type="entry name" value="FG-GAP_3"/>
    <property type="match status" value="3"/>
</dbReference>
<dbReference type="CDD" id="cd00146">
    <property type="entry name" value="PKD"/>
    <property type="match status" value="1"/>
</dbReference>
<dbReference type="InterPro" id="IPR013517">
    <property type="entry name" value="FG-GAP"/>
</dbReference>
<dbReference type="RefSeq" id="WP_129001413.1">
    <property type="nucleotide sequence ID" value="NZ_SDHZ01000001.1"/>
</dbReference>
<dbReference type="GO" id="GO:0016020">
    <property type="term" value="C:membrane"/>
    <property type="evidence" value="ECO:0007669"/>
    <property type="project" value="InterPro"/>
</dbReference>
<dbReference type="NCBIfam" id="TIGR04131">
    <property type="entry name" value="Bac_Flav_CTERM"/>
    <property type="match status" value="1"/>
</dbReference>
<dbReference type="PROSITE" id="PS50093">
    <property type="entry name" value="PKD"/>
    <property type="match status" value="1"/>
</dbReference>
<dbReference type="SMART" id="SM00060">
    <property type="entry name" value="FN3"/>
    <property type="match status" value="2"/>
</dbReference>
<dbReference type="Proteomes" id="UP000290545">
    <property type="component" value="Unassembled WGS sequence"/>
</dbReference>
<reference evidence="3 4" key="1">
    <citation type="submission" date="2019-01" db="EMBL/GenBank/DDBJ databases">
        <title>Filimonas sp. strain TTM-71.</title>
        <authorList>
            <person name="Chen W.-M."/>
        </authorList>
    </citation>
    <scope>NUCLEOTIDE SEQUENCE [LARGE SCALE GENOMIC DNA]</scope>
    <source>
        <strain evidence="3 4">TTM-71</strain>
    </source>
</reference>
<dbReference type="CDD" id="cd00102">
    <property type="entry name" value="IPT"/>
    <property type="match status" value="1"/>
</dbReference>
<dbReference type="SMART" id="SM00089">
    <property type="entry name" value="PKD"/>
    <property type="match status" value="2"/>
</dbReference>
<dbReference type="EMBL" id="SDHZ01000001">
    <property type="protein sequence ID" value="RXK85660.1"/>
    <property type="molecule type" value="Genomic_DNA"/>
</dbReference>
<dbReference type="PANTHER" id="PTHR44103">
    <property type="entry name" value="PROPROTEIN CONVERTASE P"/>
    <property type="match status" value="1"/>
</dbReference>
<keyword evidence="1" id="KW-0732">Signal</keyword>
<dbReference type="PANTHER" id="PTHR44103:SF1">
    <property type="entry name" value="PROPROTEIN CONVERTASE P"/>
    <property type="match status" value="1"/>
</dbReference>
<dbReference type="SUPFAM" id="SSF69318">
    <property type="entry name" value="Integrin alpha N-terminal domain"/>
    <property type="match status" value="1"/>
</dbReference>
<dbReference type="InterPro" id="IPR000601">
    <property type="entry name" value="PKD_dom"/>
</dbReference>
<dbReference type="Pfam" id="PF13585">
    <property type="entry name" value="CHU_C"/>
    <property type="match status" value="1"/>
</dbReference>
<dbReference type="InterPro" id="IPR003961">
    <property type="entry name" value="FN3_dom"/>
</dbReference>
<dbReference type="Pfam" id="PF05345">
    <property type="entry name" value="He_PIG"/>
    <property type="match status" value="4"/>
</dbReference>
<dbReference type="InterPro" id="IPR014756">
    <property type="entry name" value="Ig_E-set"/>
</dbReference>
<name>A0A4Q1D8X2_9BACT</name>
<evidence type="ECO:0000313" key="4">
    <source>
        <dbReference type="Proteomes" id="UP000290545"/>
    </source>
</evidence>
<dbReference type="GO" id="GO:0005509">
    <property type="term" value="F:calcium ion binding"/>
    <property type="evidence" value="ECO:0007669"/>
    <property type="project" value="InterPro"/>
</dbReference>
<evidence type="ECO:0000259" key="2">
    <source>
        <dbReference type="PROSITE" id="PS50093"/>
    </source>
</evidence>